<name>A0A9P9FE36_9HYPO</name>
<keyword evidence="2" id="KW-1185">Reference proteome</keyword>
<dbReference type="Proteomes" id="UP000717696">
    <property type="component" value="Unassembled WGS sequence"/>
</dbReference>
<sequence>MPDFRRLFFIAKLLTCGCLKFKSRHPRKAKRSTKYQCHAESDSEETAQLLPQHQTRLMARSTTKELFTSMWLGPPRADVSRPRRQTGKICRQRTFYLDVGHSLGRYSESGRNDKKSNRNHNCLERPRYVRRANQTPSNTQRTIQATGMHVEQSKKTKHHALRFQRLKLPSIYAERIEHQTSRAEIRTTQTEILSSSLRDKRTRSAVSDMQVTEAFMP</sequence>
<proteinExistence type="predicted"/>
<accession>A0A9P9FE36</accession>
<protein>
    <submittedName>
        <fullName evidence="1">Uncharacterized protein</fullName>
    </submittedName>
</protein>
<gene>
    <name evidence="1" type="ORF">B0J13DRAFT_602410</name>
</gene>
<reference evidence="1" key="1">
    <citation type="journal article" date="2021" name="Nat. Commun.">
        <title>Genetic determinants of endophytism in the Arabidopsis root mycobiome.</title>
        <authorList>
            <person name="Mesny F."/>
            <person name="Miyauchi S."/>
            <person name="Thiergart T."/>
            <person name="Pickel B."/>
            <person name="Atanasova L."/>
            <person name="Karlsson M."/>
            <person name="Huettel B."/>
            <person name="Barry K.W."/>
            <person name="Haridas S."/>
            <person name="Chen C."/>
            <person name="Bauer D."/>
            <person name="Andreopoulos W."/>
            <person name="Pangilinan J."/>
            <person name="LaButti K."/>
            <person name="Riley R."/>
            <person name="Lipzen A."/>
            <person name="Clum A."/>
            <person name="Drula E."/>
            <person name="Henrissat B."/>
            <person name="Kohler A."/>
            <person name="Grigoriev I.V."/>
            <person name="Martin F.M."/>
            <person name="Hacquard S."/>
        </authorList>
    </citation>
    <scope>NUCLEOTIDE SEQUENCE</scope>
    <source>
        <strain evidence="1">MPI-CAGE-AT-0021</strain>
    </source>
</reference>
<dbReference type="EMBL" id="JAGMUU010000002">
    <property type="protein sequence ID" value="KAH7159794.1"/>
    <property type="molecule type" value="Genomic_DNA"/>
</dbReference>
<evidence type="ECO:0000313" key="2">
    <source>
        <dbReference type="Proteomes" id="UP000717696"/>
    </source>
</evidence>
<dbReference type="AlphaFoldDB" id="A0A9P9FE36"/>
<dbReference type="OrthoDB" id="5070447at2759"/>
<comment type="caution">
    <text evidence="1">The sequence shown here is derived from an EMBL/GenBank/DDBJ whole genome shotgun (WGS) entry which is preliminary data.</text>
</comment>
<organism evidence="1 2">
    <name type="scientific">Dactylonectria estremocensis</name>
    <dbReference type="NCBI Taxonomy" id="1079267"/>
    <lineage>
        <taxon>Eukaryota</taxon>
        <taxon>Fungi</taxon>
        <taxon>Dikarya</taxon>
        <taxon>Ascomycota</taxon>
        <taxon>Pezizomycotina</taxon>
        <taxon>Sordariomycetes</taxon>
        <taxon>Hypocreomycetidae</taxon>
        <taxon>Hypocreales</taxon>
        <taxon>Nectriaceae</taxon>
        <taxon>Dactylonectria</taxon>
    </lineage>
</organism>
<evidence type="ECO:0000313" key="1">
    <source>
        <dbReference type="EMBL" id="KAH7159794.1"/>
    </source>
</evidence>